<dbReference type="PANTHER" id="PTHR11003">
    <property type="entry name" value="POTASSIUM CHANNEL, SUBFAMILY K"/>
    <property type="match status" value="1"/>
</dbReference>
<evidence type="ECO:0000259" key="11">
    <source>
        <dbReference type="Pfam" id="PF07885"/>
    </source>
</evidence>
<feature type="compositionally biased region" description="Basic and acidic residues" evidence="9">
    <location>
        <begin position="10"/>
        <end position="25"/>
    </location>
</feature>
<evidence type="ECO:0000256" key="2">
    <source>
        <dbReference type="ARBA" id="ARBA00022448"/>
    </source>
</evidence>
<feature type="transmembrane region" description="Helical" evidence="10">
    <location>
        <begin position="205"/>
        <end position="226"/>
    </location>
</feature>
<dbReference type="STRING" id="2656787.A0A370TNI9"/>
<name>A0A370TNI9_9HELO</name>
<comment type="subcellular location">
    <subcellularLocation>
        <location evidence="1">Membrane</location>
        <topology evidence="1">Multi-pass membrane protein</topology>
    </subcellularLocation>
</comment>
<feature type="transmembrane region" description="Helical" evidence="10">
    <location>
        <begin position="261"/>
        <end position="284"/>
    </location>
</feature>
<dbReference type="InterPro" id="IPR013099">
    <property type="entry name" value="K_chnl_dom"/>
</dbReference>
<dbReference type="EMBL" id="NPIC01000003">
    <property type="protein sequence ID" value="RDL37084.1"/>
    <property type="molecule type" value="Genomic_DNA"/>
</dbReference>
<feature type="transmembrane region" description="Helical" evidence="10">
    <location>
        <begin position="91"/>
        <end position="114"/>
    </location>
</feature>
<evidence type="ECO:0000256" key="4">
    <source>
        <dbReference type="ARBA" id="ARBA00022989"/>
    </source>
</evidence>
<keyword evidence="4 10" id="KW-1133">Transmembrane helix</keyword>
<feature type="transmembrane region" description="Helical" evidence="10">
    <location>
        <begin position="369"/>
        <end position="389"/>
    </location>
</feature>
<proteinExistence type="inferred from homology"/>
<evidence type="ECO:0000256" key="8">
    <source>
        <dbReference type="RuleBase" id="RU003857"/>
    </source>
</evidence>
<feature type="compositionally biased region" description="Polar residues" evidence="9">
    <location>
        <begin position="324"/>
        <end position="335"/>
    </location>
</feature>
<feature type="transmembrane region" description="Helical" evidence="10">
    <location>
        <begin position="126"/>
        <end position="150"/>
    </location>
</feature>
<reference evidence="12 13" key="1">
    <citation type="journal article" date="2018" name="IMA Fungus">
        <title>IMA Genome-F 9: Draft genome sequence of Annulohypoxylon stygium, Aspergillus mulundensis, Berkeleyomyces basicola (syn. Thielaviopsis basicola), Ceratocystis smalleyi, two Cercospora beticola strains, Coleophoma cylindrospora, Fusarium fracticaudum, Phialophora cf. hyalina, and Morchella septimelata.</title>
        <authorList>
            <person name="Wingfield B.D."/>
            <person name="Bills G.F."/>
            <person name="Dong Y."/>
            <person name="Huang W."/>
            <person name="Nel W.J."/>
            <person name="Swalarsk-Parry B.S."/>
            <person name="Vaghefi N."/>
            <person name="Wilken P.M."/>
            <person name="An Z."/>
            <person name="de Beer Z.W."/>
            <person name="De Vos L."/>
            <person name="Chen L."/>
            <person name="Duong T.A."/>
            <person name="Gao Y."/>
            <person name="Hammerbacher A."/>
            <person name="Kikkert J.R."/>
            <person name="Li Y."/>
            <person name="Li H."/>
            <person name="Li K."/>
            <person name="Li Q."/>
            <person name="Liu X."/>
            <person name="Ma X."/>
            <person name="Naidoo K."/>
            <person name="Pethybridge S.J."/>
            <person name="Sun J."/>
            <person name="Steenkamp E.T."/>
            <person name="van der Nest M.A."/>
            <person name="van Wyk S."/>
            <person name="Wingfield M.J."/>
            <person name="Xiong C."/>
            <person name="Yue Q."/>
            <person name="Zhang X."/>
        </authorList>
    </citation>
    <scope>NUCLEOTIDE SEQUENCE [LARGE SCALE GENOMIC DNA]</scope>
    <source>
        <strain evidence="12 13">BP 5553</strain>
    </source>
</reference>
<evidence type="ECO:0000256" key="3">
    <source>
        <dbReference type="ARBA" id="ARBA00022692"/>
    </source>
</evidence>
<keyword evidence="5 8" id="KW-0406">Ion transport</keyword>
<protein>
    <submittedName>
        <fullName evidence="12">Putative potassium channel</fullName>
    </submittedName>
</protein>
<keyword evidence="13" id="KW-1185">Reference proteome</keyword>
<comment type="caution">
    <text evidence="12">The sequence shown here is derived from an EMBL/GenBank/DDBJ whole genome shotgun (WGS) entry which is preliminary data.</text>
</comment>
<evidence type="ECO:0000313" key="13">
    <source>
        <dbReference type="Proteomes" id="UP000254866"/>
    </source>
</evidence>
<keyword evidence="6 10" id="KW-0472">Membrane</keyword>
<dbReference type="Proteomes" id="UP000254866">
    <property type="component" value="Unassembled WGS sequence"/>
</dbReference>
<dbReference type="GO" id="GO:0005886">
    <property type="term" value="C:plasma membrane"/>
    <property type="evidence" value="ECO:0007669"/>
    <property type="project" value="TreeGrafter"/>
</dbReference>
<keyword evidence="7 8" id="KW-0407">Ion channel</keyword>
<dbReference type="Gene3D" id="1.10.287.70">
    <property type="match status" value="2"/>
</dbReference>
<dbReference type="FunFam" id="1.10.287.70:FF:000182">
    <property type="entry name" value="Outward-rectifier potassium channel TOK1"/>
    <property type="match status" value="1"/>
</dbReference>
<feature type="region of interest" description="Disordered" evidence="9">
    <location>
        <begin position="1"/>
        <end position="30"/>
    </location>
</feature>
<organism evidence="12 13">
    <name type="scientific">Venustampulla echinocandica</name>
    <dbReference type="NCBI Taxonomy" id="2656787"/>
    <lineage>
        <taxon>Eukaryota</taxon>
        <taxon>Fungi</taxon>
        <taxon>Dikarya</taxon>
        <taxon>Ascomycota</taxon>
        <taxon>Pezizomycotina</taxon>
        <taxon>Leotiomycetes</taxon>
        <taxon>Helotiales</taxon>
        <taxon>Pleuroascaceae</taxon>
        <taxon>Venustampulla</taxon>
    </lineage>
</organism>
<dbReference type="PANTHER" id="PTHR11003:SF301">
    <property type="entry name" value="POTASSIUM CHANNEL PROTEIN"/>
    <property type="match status" value="1"/>
</dbReference>
<feature type="domain" description="Potassium channel" evidence="11">
    <location>
        <begin position="376"/>
        <end position="451"/>
    </location>
</feature>
<dbReference type="Pfam" id="PF07885">
    <property type="entry name" value="Ion_trans_2"/>
    <property type="match status" value="2"/>
</dbReference>
<feature type="transmembrane region" description="Helical" evidence="10">
    <location>
        <begin position="401"/>
        <end position="419"/>
    </location>
</feature>
<dbReference type="GO" id="GO:0022841">
    <property type="term" value="F:potassium ion leak channel activity"/>
    <property type="evidence" value="ECO:0007669"/>
    <property type="project" value="TreeGrafter"/>
</dbReference>
<dbReference type="GO" id="GO:0015271">
    <property type="term" value="F:outward rectifier potassium channel activity"/>
    <property type="evidence" value="ECO:0007669"/>
    <property type="project" value="TreeGrafter"/>
</dbReference>
<feature type="region of interest" description="Disordered" evidence="9">
    <location>
        <begin position="678"/>
        <end position="699"/>
    </location>
</feature>
<dbReference type="RefSeq" id="XP_031869740.1">
    <property type="nucleotide sequence ID" value="XM_032013140.1"/>
</dbReference>
<evidence type="ECO:0000256" key="9">
    <source>
        <dbReference type="SAM" id="MobiDB-lite"/>
    </source>
</evidence>
<accession>A0A370TNI9</accession>
<keyword evidence="3 8" id="KW-0812">Transmembrane</keyword>
<evidence type="ECO:0000256" key="5">
    <source>
        <dbReference type="ARBA" id="ARBA00023065"/>
    </source>
</evidence>
<feature type="region of interest" description="Disordered" evidence="9">
    <location>
        <begin position="316"/>
        <end position="342"/>
    </location>
</feature>
<dbReference type="InterPro" id="IPR003280">
    <property type="entry name" value="2pore_dom_K_chnl"/>
</dbReference>
<feature type="transmembrane region" description="Helical" evidence="10">
    <location>
        <begin position="162"/>
        <end position="185"/>
    </location>
</feature>
<dbReference type="GeneID" id="43597366"/>
<dbReference type="AlphaFoldDB" id="A0A370TNI9"/>
<evidence type="ECO:0000256" key="1">
    <source>
        <dbReference type="ARBA" id="ARBA00004141"/>
    </source>
</evidence>
<feature type="compositionally biased region" description="Basic and acidic residues" evidence="9">
    <location>
        <begin position="506"/>
        <end position="519"/>
    </location>
</feature>
<dbReference type="OrthoDB" id="297496at2759"/>
<dbReference type="PRINTS" id="PR01333">
    <property type="entry name" value="2POREKCHANEL"/>
</dbReference>
<evidence type="ECO:0000313" key="12">
    <source>
        <dbReference type="EMBL" id="RDL37084.1"/>
    </source>
</evidence>
<feature type="region of interest" description="Disordered" evidence="9">
    <location>
        <begin position="486"/>
        <end position="559"/>
    </location>
</feature>
<dbReference type="GO" id="GO:0030322">
    <property type="term" value="P:stabilization of membrane potential"/>
    <property type="evidence" value="ECO:0007669"/>
    <property type="project" value="TreeGrafter"/>
</dbReference>
<feature type="transmembrane region" description="Helical" evidence="10">
    <location>
        <begin position="426"/>
        <end position="447"/>
    </location>
</feature>
<comment type="similarity">
    <text evidence="8">Belongs to the two pore domain potassium channel (TC 1.A.1.8) family.</text>
</comment>
<feature type="compositionally biased region" description="Basic and acidic residues" evidence="9">
    <location>
        <begin position="540"/>
        <end position="559"/>
    </location>
</feature>
<feature type="domain" description="Potassium channel" evidence="11">
    <location>
        <begin position="212"/>
        <end position="283"/>
    </location>
</feature>
<evidence type="ECO:0000256" key="6">
    <source>
        <dbReference type="ARBA" id="ARBA00023136"/>
    </source>
</evidence>
<evidence type="ECO:0000256" key="7">
    <source>
        <dbReference type="ARBA" id="ARBA00023303"/>
    </source>
</evidence>
<evidence type="ECO:0000256" key="10">
    <source>
        <dbReference type="SAM" id="Phobius"/>
    </source>
</evidence>
<sequence length="699" mass="78939">MNDPGLDGPISKEAEDLEDRQHNEQDSAEEEEAYLTPSRWWFASTAFPLIAGTFGPMASTFSICSLVVHWRAYIPPGATEDDGIDINDPKWLTGINAAQLVIALISNLCLLLNMARRISFSVAQPITIIGWYLSSAALIGLCATASGPLIPEPRGEVVFTQAFYYAIIAAILYFLVASLMVANVWGAYRGHFERDFQLTISQRTLMLQTISFFVYLLTGSAVFSHVEGWRYLDTVYWSDYTLLTIGIGNIAPSTHIGRCLLFPYGIGGVIILGLVIGSIRSLVLERGKVKLGARMVEKERRRFLEIIEKKGKPVLQPITDEKPSMSQVSTNQQNHQSKELTERERRQQEFELMRKIQDTAHWKRRWTSLVISLTTWLILWFAGAAVFQASEKDQDWTYFKSLYFSYVSLLTIGYGDIYLESNSGKAFFVFWSLLAIPSLTILISNMGDTIVKGIRDLTLWIGNFTVLPGEEGVITTLKRSANNVTGGRIFDEANGPKETPPGILGETRRGSDANSEENHRRKNAPESAAQRAEAGNARQETARAQRRGEKQDKLPDNKHEYHCLLISEISQVMKHMNSSPPRKYTFDEWAWYLKVLGEDEESAETHRRAMVTPGPPSEGPKNATQGKMGVGMEAIKAQDGEEGKVEWSWVGYRSPLMGHKEEPEWVLERLTRRLERELESVKRDELERKGRERENEDNN</sequence>
<keyword evidence="2 8" id="KW-0813">Transport</keyword>
<gene>
    <name evidence="12" type="ORF">BP5553_04517</name>
</gene>
<dbReference type="SUPFAM" id="SSF81324">
    <property type="entry name" value="Voltage-gated potassium channels"/>
    <property type="match status" value="2"/>
</dbReference>